<dbReference type="Pfam" id="PF00004">
    <property type="entry name" value="AAA"/>
    <property type="match status" value="1"/>
</dbReference>
<evidence type="ECO:0000313" key="2">
    <source>
        <dbReference type="EMBL" id="MCW3712102.1"/>
    </source>
</evidence>
<dbReference type="AlphaFoldDB" id="A0ABD4UCD4"/>
<dbReference type="SUPFAM" id="SSF52540">
    <property type="entry name" value="P-loop containing nucleoside triphosphate hydrolases"/>
    <property type="match status" value="1"/>
</dbReference>
<dbReference type="InterPro" id="IPR027417">
    <property type="entry name" value="P-loop_NTPase"/>
</dbReference>
<evidence type="ECO:0000259" key="1">
    <source>
        <dbReference type="SMART" id="SM00382"/>
    </source>
</evidence>
<reference evidence="2 3" key="1">
    <citation type="journal article" date="2017" name="Front. Microbiol.">
        <title>Genomics reveals a unique clone of Burkholderia cenocepacia harbouring an actively excising novel genomic island.</title>
        <authorList>
            <person name="Patil P."/>
            <person name="Mali S."/>
            <person name="Midha S."/>
            <person name="Gautam V."/>
            <person name="Dash L."/>
            <person name="Kumar S."/>
            <person name="Shastri J."/>
            <person name="Singhal L."/>
            <person name="Patil P.B."/>
        </authorList>
    </citation>
    <scope>NUCLEOTIDE SEQUENCE [LARGE SCALE GENOMIC DNA]</scope>
    <source>
        <strain evidence="2 3">BC-19</strain>
    </source>
</reference>
<dbReference type="PANTHER" id="PTHR43718">
    <property type="entry name" value="LON PROTEASE"/>
    <property type="match status" value="1"/>
</dbReference>
<feature type="domain" description="AAA+ ATPase" evidence="1">
    <location>
        <begin position="213"/>
        <end position="359"/>
    </location>
</feature>
<evidence type="ECO:0000313" key="3">
    <source>
        <dbReference type="Proteomes" id="UP000191686"/>
    </source>
</evidence>
<dbReference type="PANTHER" id="PTHR43718:SF2">
    <property type="entry name" value="LON PROTEASE HOMOLOG, MITOCHONDRIAL"/>
    <property type="match status" value="1"/>
</dbReference>
<comment type="caution">
    <text evidence="2">The sequence shown here is derived from an EMBL/GenBank/DDBJ whole genome shotgun (WGS) entry which is preliminary data.</text>
</comment>
<dbReference type="Gene3D" id="3.40.50.300">
    <property type="entry name" value="P-loop containing nucleotide triphosphate hydrolases"/>
    <property type="match status" value="1"/>
</dbReference>
<reference evidence="2 3" key="2">
    <citation type="journal article" date="2017" name="Front. Microbiol.">
        <title>Genomics Reveals a Unique Clone of Burkholderia cenocepacia Harboring an Actively Excising Novel Genomic Island.</title>
        <authorList>
            <person name="Patil P.P."/>
            <person name="Mali S."/>
            <person name="Midha S."/>
            <person name="Gautam V."/>
            <person name="Dash L."/>
            <person name="Kumar S."/>
            <person name="Shastri J."/>
            <person name="Singhal L."/>
            <person name="Patil P.B."/>
        </authorList>
    </citation>
    <scope>NUCLEOTIDE SEQUENCE [LARGE SCALE GENOMIC DNA]</scope>
    <source>
        <strain evidence="2 3">BC-19</strain>
    </source>
</reference>
<dbReference type="InterPro" id="IPR027065">
    <property type="entry name" value="Lon_Prtase"/>
</dbReference>
<name>A0ABD4UCD4_9BURK</name>
<organism evidence="2 3">
    <name type="scientific">Burkholderia cenocepacia</name>
    <dbReference type="NCBI Taxonomy" id="95486"/>
    <lineage>
        <taxon>Bacteria</taxon>
        <taxon>Pseudomonadati</taxon>
        <taxon>Pseudomonadota</taxon>
        <taxon>Betaproteobacteria</taxon>
        <taxon>Burkholderiales</taxon>
        <taxon>Burkholderiaceae</taxon>
        <taxon>Burkholderia</taxon>
        <taxon>Burkholderia cepacia complex</taxon>
    </lineage>
</organism>
<proteinExistence type="predicted"/>
<protein>
    <submittedName>
        <fullName evidence="2">AAA family ATPase</fullName>
    </submittedName>
</protein>
<gene>
    <name evidence="2" type="ORF">UE95_012470</name>
</gene>
<sequence>MKTKKLNKEELARVEAFSAEHNVSMDFVLPHIKIYMSTGSSLDEALTLTAKLLSDTRATAKYPNVELAQIKPDAYLKTLHTLSEKLEETAYVEKTEKSDFIDPIIYINEEYPIDDEEDSNEQNHDVRKAWFNGQQLIRSKKLITSSRDTRDAAYPLEIFSKMEKAASKPTLPIHDSTIDERLVALKETHPLFSHVIEFYRAQLRLSLLRGAVRFAPVLLVGSAGIGKTKFALDVAHAIGTDLTISDMSGVSEAWVLTGLRSSWGQARAGLIAEALINSTTLSPIVFMDEIDKPSEHGRDPRRSLYQILEQTTASRFVDEFLEVEMDTSQIIYLAAANDINCIPKPLLSRFKVFEIANPTIEQQHAVLQHIYTAETQGLDVFSPTLSLEVLNELSNISLREAKLKIQEIIGKILLSYSLAEFDKLKGSHKLTIETHHFEKKVIEPEPLRKMGF</sequence>
<dbReference type="InterPro" id="IPR003593">
    <property type="entry name" value="AAA+_ATPase"/>
</dbReference>
<dbReference type="InterPro" id="IPR003959">
    <property type="entry name" value="ATPase_AAA_core"/>
</dbReference>
<dbReference type="Proteomes" id="UP000191686">
    <property type="component" value="Unassembled WGS sequence"/>
</dbReference>
<dbReference type="SMART" id="SM00382">
    <property type="entry name" value="AAA"/>
    <property type="match status" value="1"/>
</dbReference>
<dbReference type="RefSeq" id="WP_080323411.1">
    <property type="nucleotide sequence ID" value="NZ_JYMX02000008.1"/>
</dbReference>
<dbReference type="EMBL" id="JYMX02000008">
    <property type="protein sequence ID" value="MCW3712102.1"/>
    <property type="molecule type" value="Genomic_DNA"/>
</dbReference>
<accession>A0ABD4UCD4</accession>